<evidence type="ECO:0000313" key="2">
    <source>
        <dbReference type="EMBL" id="GIL79378.1"/>
    </source>
</evidence>
<reference evidence="2" key="1">
    <citation type="journal article" date="2021" name="Proc. Natl. Acad. Sci. U.S.A.">
        <title>Three genomes in the algal genus Volvox reveal the fate of a haploid sex-determining region after a transition to homothallism.</title>
        <authorList>
            <person name="Yamamoto K."/>
            <person name="Hamaji T."/>
            <person name="Kawai-Toyooka H."/>
            <person name="Matsuzaki R."/>
            <person name="Takahashi F."/>
            <person name="Nishimura Y."/>
            <person name="Kawachi M."/>
            <person name="Noguchi H."/>
            <person name="Minakuchi Y."/>
            <person name="Umen J.G."/>
            <person name="Toyoda A."/>
            <person name="Nozaki H."/>
        </authorList>
    </citation>
    <scope>NUCLEOTIDE SEQUENCE</scope>
    <source>
        <strain evidence="2">NIES-3786</strain>
    </source>
</reference>
<feature type="transmembrane region" description="Helical" evidence="1">
    <location>
        <begin position="91"/>
        <end position="111"/>
    </location>
</feature>
<accession>A0A8J4FPR7</accession>
<evidence type="ECO:0000313" key="3">
    <source>
        <dbReference type="Proteomes" id="UP000747110"/>
    </source>
</evidence>
<sequence length="203" mass="22514">MSQIYLSPRPRPVDIAVSPVPGAVRQTSVLCYRSVGLAPASRKRLHFPCSPGNYIAQNDARDIINPAASYTPREEASAEAQARRVDDEHGATQLILLLALSVVLLTLPWIVDHPVTLLASPWSLVAFVGSGATERRATATQRCSKVKPAWVSRDWQYLWVTPSMLRLIMPGSLAQLPSTLHLSSRNFGSRLLRRRHIREFATL</sequence>
<name>A0A8J4FPR7_9CHLO</name>
<dbReference type="Proteomes" id="UP000747110">
    <property type="component" value="Unassembled WGS sequence"/>
</dbReference>
<dbReference type="OrthoDB" id="547686at2759"/>
<keyword evidence="1" id="KW-0812">Transmembrane</keyword>
<dbReference type="EMBL" id="BNCP01000015">
    <property type="protein sequence ID" value="GIL79378.1"/>
    <property type="molecule type" value="Genomic_DNA"/>
</dbReference>
<keyword evidence="1" id="KW-1133">Transmembrane helix</keyword>
<proteinExistence type="predicted"/>
<keyword evidence="1" id="KW-0472">Membrane</keyword>
<keyword evidence="3" id="KW-1185">Reference proteome</keyword>
<protein>
    <submittedName>
        <fullName evidence="2">Uncharacterized protein</fullName>
    </submittedName>
</protein>
<evidence type="ECO:0000256" key="1">
    <source>
        <dbReference type="SAM" id="Phobius"/>
    </source>
</evidence>
<organism evidence="2 3">
    <name type="scientific">Volvox reticuliferus</name>
    <dbReference type="NCBI Taxonomy" id="1737510"/>
    <lineage>
        <taxon>Eukaryota</taxon>
        <taxon>Viridiplantae</taxon>
        <taxon>Chlorophyta</taxon>
        <taxon>core chlorophytes</taxon>
        <taxon>Chlorophyceae</taxon>
        <taxon>CS clade</taxon>
        <taxon>Chlamydomonadales</taxon>
        <taxon>Volvocaceae</taxon>
        <taxon>Volvox</taxon>
    </lineage>
</organism>
<gene>
    <name evidence="2" type="ORF">Vretifemale_8739</name>
</gene>
<dbReference type="AlphaFoldDB" id="A0A8J4FPR7"/>
<comment type="caution">
    <text evidence="2">The sequence shown here is derived from an EMBL/GenBank/DDBJ whole genome shotgun (WGS) entry which is preliminary data.</text>
</comment>